<dbReference type="SUPFAM" id="SSF140931">
    <property type="entry name" value="Fic-like"/>
    <property type="match status" value="1"/>
</dbReference>
<evidence type="ECO:0000313" key="6">
    <source>
        <dbReference type="EMBL" id="SEM03279.1"/>
    </source>
</evidence>
<reference evidence="5 8" key="3">
    <citation type="journal article" date="2023" name="Front. Microbiol.">
        <title>Phylogeography and host specificity of Pasteurellaceae pathogenic to sea-farmed fish in the north-east Atlantic.</title>
        <authorList>
            <person name="Gulla S."/>
            <person name="Colquhoun D.J."/>
            <person name="Olsen A.B."/>
            <person name="Spilsberg B."/>
            <person name="Lagesen K."/>
            <person name="Aakesson C.P."/>
            <person name="Strom S."/>
            <person name="Manji F."/>
            <person name="Birkbeck T.H."/>
            <person name="Nilsen H.K."/>
        </authorList>
    </citation>
    <scope>NUCLEOTIDE SEQUENCE [LARGE SCALE GENOMIC DNA]</scope>
    <source>
        <strain evidence="5 8">VIO11850</strain>
    </source>
</reference>
<name>A0A1H7V2L1_9PAST</name>
<proteinExistence type="predicted"/>
<dbReference type="InterPro" id="IPR036388">
    <property type="entry name" value="WH-like_DNA-bd_sf"/>
</dbReference>
<dbReference type="STRING" id="97481.SAMN05444853_103128"/>
<keyword evidence="2" id="KW-0067">ATP-binding</keyword>
<feature type="active site" evidence="1">
    <location>
        <position position="176"/>
    </location>
</feature>
<evidence type="ECO:0000313" key="8">
    <source>
        <dbReference type="Proteomes" id="UP001224812"/>
    </source>
</evidence>
<gene>
    <name evidence="5" type="ORF">QJT92_00640</name>
    <name evidence="6" type="ORF">SAMN05444853_103128</name>
</gene>
<dbReference type="InterPro" id="IPR003812">
    <property type="entry name" value="Fido"/>
</dbReference>
<keyword evidence="2" id="KW-0547">Nucleotide-binding</keyword>
<feature type="binding site" evidence="2">
    <location>
        <begin position="217"/>
        <end position="218"/>
    </location>
    <ligand>
        <name>ATP</name>
        <dbReference type="ChEBI" id="CHEBI:30616"/>
    </ligand>
</feature>
<dbReference type="RefSeq" id="WP_090920467.1">
    <property type="nucleotide sequence ID" value="NZ_CP016180.1"/>
</dbReference>
<feature type="site" description="Important for autoinhibition of adenylyltransferase activity" evidence="3">
    <location>
        <position position="52"/>
    </location>
</feature>
<evidence type="ECO:0000256" key="2">
    <source>
        <dbReference type="PIRSR" id="PIRSR640198-2"/>
    </source>
</evidence>
<dbReference type="PANTHER" id="PTHR13504:SF38">
    <property type="entry name" value="FIDO DOMAIN-CONTAINING PROTEIN"/>
    <property type="match status" value="1"/>
</dbReference>
<dbReference type="InterPro" id="IPR040198">
    <property type="entry name" value="Fido_containing"/>
</dbReference>
<reference evidence="7" key="2">
    <citation type="submission" date="2016-10" db="EMBL/GenBank/DDBJ databases">
        <authorList>
            <person name="Varghese N."/>
            <person name="Submissions S."/>
        </authorList>
    </citation>
    <scope>NUCLEOTIDE SEQUENCE [LARGE SCALE GENOMIC DNA]</scope>
    <source>
        <strain evidence="7">DSM 24204</strain>
    </source>
</reference>
<dbReference type="PANTHER" id="PTHR13504">
    <property type="entry name" value="FIDO DOMAIN-CONTAINING PROTEIN DDB_G0283145"/>
    <property type="match status" value="1"/>
</dbReference>
<dbReference type="GeneID" id="83545210"/>
<reference evidence="6" key="1">
    <citation type="submission" date="2016-10" db="EMBL/GenBank/DDBJ databases">
        <authorList>
            <person name="de Groot N.N."/>
        </authorList>
    </citation>
    <scope>NUCLEOTIDE SEQUENCE [LARGE SCALE GENOMIC DNA]</scope>
    <source>
        <strain evidence="6">DSM 24204</strain>
    </source>
</reference>
<evidence type="ECO:0000313" key="5">
    <source>
        <dbReference type="EMBL" id="MDP8084438.1"/>
    </source>
</evidence>
<dbReference type="Proteomes" id="UP000198883">
    <property type="component" value="Unassembled WGS sequence"/>
</dbReference>
<sequence>MNKPPFEITNKSLNLMVQISEKIGRLQADYEKQLHLRKNNRLRSIQASLAIENNSMSLEQVTDIINGKRVLGSPKEIQEVKNAYDAYEKIHHFSPYSVKDFLMAHRLMMQGLTNDAGSFRTGDVGIFNHQGEVIHMGARPEFVPKLVKDLFDWAKNDDTPALIKSCVIHYELELIHPFADGNGRMGRLWQSVLLSKENPVFEWLPIETMVYEHQNEYYATLRQADKTSSATVFIEFILATILETIQTYPEKQMSDIMSDMVSDKFSTLEKEAYSKIKYYLDNHAQISNQQAQQLLAKSAPTVRRYLNKFVAYGLLQASGKNKARIYFK</sequence>
<dbReference type="Proteomes" id="UP001224812">
    <property type="component" value="Unassembled WGS sequence"/>
</dbReference>
<feature type="binding site" evidence="2">
    <location>
        <begin position="180"/>
        <end position="187"/>
    </location>
    <ligand>
        <name>ATP</name>
        <dbReference type="ChEBI" id="CHEBI:30616"/>
    </ligand>
</feature>
<dbReference type="EMBL" id="JASAVS010000001">
    <property type="protein sequence ID" value="MDP8084438.1"/>
    <property type="molecule type" value="Genomic_DNA"/>
</dbReference>
<evidence type="ECO:0000259" key="4">
    <source>
        <dbReference type="PROSITE" id="PS51459"/>
    </source>
</evidence>
<dbReference type="AlphaFoldDB" id="A0A1H7V2L1"/>
<dbReference type="GO" id="GO:0005524">
    <property type="term" value="F:ATP binding"/>
    <property type="evidence" value="ECO:0007669"/>
    <property type="project" value="UniProtKB-KW"/>
</dbReference>
<dbReference type="InterPro" id="IPR036597">
    <property type="entry name" value="Fido-like_dom_sf"/>
</dbReference>
<dbReference type="Gene3D" id="1.10.3290.10">
    <property type="entry name" value="Fido-like domain"/>
    <property type="match status" value="1"/>
</dbReference>
<dbReference type="Gene3D" id="1.10.10.10">
    <property type="entry name" value="Winged helix-like DNA-binding domain superfamily/Winged helix DNA-binding domain"/>
    <property type="match status" value="1"/>
</dbReference>
<accession>A0A1H7V2L1</accession>
<organism evidence="6 7">
    <name type="scientific">Phocoenobacter skyensis</name>
    <dbReference type="NCBI Taxonomy" id="97481"/>
    <lineage>
        <taxon>Bacteria</taxon>
        <taxon>Pseudomonadati</taxon>
        <taxon>Pseudomonadota</taxon>
        <taxon>Gammaproteobacteria</taxon>
        <taxon>Pasteurellales</taxon>
        <taxon>Pasteurellaceae</taxon>
        <taxon>Phocoenobacter</taxon>
    </lineage>
</organism>
<dbReference type="OrthoDB" id="9807853at2"/>
<keyword evidence="8" id="KW-1185">Reference proteome</keyword>
<feature type="domain" description="Fido" evidence="4">
    <location>
        <begin position="96"/>
        <end position="239"/>
    </location>
</feature>
<protein>
    <submittedName>
        <fullName evidence="6">Fic family protein</fullName>
    </submittedName>
</protein>
<dbReference type="EMBL" id="FOBN01000003">
    <property type="protein sequence ID" value="SEM03279.1"/>
    <property type="molecule type" value="Genomic_DNA"/>
</dbReference>
<evidence type="ECO:0000313" key="7">
    <source>
        <dbReference type="Proteomes" id="UP000198883"/>
    </source>
</evidence>
<dbReference type="PROSITE" id="PS51459">
    <property type="entry name" value="FIDO"/>
    <property type="match status" value="1"/>
</dbReference>
<dbReference type="Pfam" id="PF02661">
    <property type="entry name" value="Fic"/>
    <property type="match status" value="1"/>
</dbReference>
<evidence type="ECO:0000256" key="1">
    <source>
        <dbReference type="PIRSR" id="PIRSR640198-1"/>
    </source>
</evidence>
<evidence type="ECO:0000256" key="3">
    <source>
        <dbReference type="PIRSR" id="PIRSR640198-3"/>
    </source>
</evidence>